<organism evidence="7 8">
    <name type="scientific">Brucella intermedia</name>
    <dbReference type="NCBI Taxonomy" id="94625"/>
    <lineage>
        <taxon>Bacteria</taxon>
        <taxon>Pseudomonadati</taxon>
        <taxon>Pseudomonadota</taxon>
        <taxon>Alphaproteobacteria</taxon>
        <taxon>Hyphomicrobiales</taxon>
        <taxon>Brucellaceae</taxon>
        <taxon>Brucella/Ochrobactrum group</taxon>
        <taxon>Brucella</taxon>
    </lineage>
</organism>
<feature type="domain" description="ABC transporter" evidence="6">
    <location>
        <begin position="28"/>
        <end position="113"/>
    </location>
</feature>
<reference evidence="7 8" key="1">
    <citation type="journal article" date="2020" name="Biotechnol. Biofuels">
        <title>New insights from the biogas microbiome by comprehensive genome-resolved metagenomics of nearly 1600 species originating from multiple anaerobic digesters.</title>
        <authorList>
            <person name="Campanaro S."/>
            <person name="Treu L."/>
            <person name="Rodriguez-R L.M."/>
            <person name="Kovalovszki A."/>
            <person name="Ziels R.M."/>
            <person name="Maus I."/>
            <person name="Zhu X."/>
            <person name="Kougias P.G."/>
            <person name="Basile A."/>
            <person name="Luo G."/>
            <person name="Schluter A."/>
            <person name="Konstantinidis K.T."/>
            <person name="Angelidaki I."/>
        </authorList>
    </citation>
    <scope>NUCLEOTIDE SEQUENCE [LARGE SCALE GENOMIC DNA]</scope>
    <source>
        <strain evidence="7">AS04akNAM_66</strain>
    </source>
</reference>
<sequence length="121" mass="12935">MGDTQEPVVDVRNLRVDFPGRRGTVTALSDVSLSIRPGEILGVVGESGAGKSMTGLAIQGLLERPGHIAGGEVWLGKRRIDTLDDRAMEKIRGREIGAIFQDPLTSLNPLFTVGAQLVETI</sequence>
<dbReference type="EMBL" id="DUMN01000200">
    <property type="protein sequence ID" value="HHV67312.1"/>
    <property type="molecule type" value="Genomic_DNA"/>
</dbReference>
<accession>A0A7V6TZ30</accession>
<feature type="non-terminal residue" evidence="7">
    <location>
        <position position="121"/>
    </location>
</feature>
<dbReference type="Proteomes" id="UP000551563">
    <property type="component" value="Unassembled WGS sequence"/>
</dbReference>
<proteinExistence type="inferred from homology"/>
<keyword evidence="3" id="KW-0813">Transport</keyword>
<dbReference type="GO" id="GO:0016020">
    <property type="term" value="C:membrane"/>
    <property type="evidence" value="ECO:0007669"/>
    <property type="project" value="UniProtKB-SubCell"/>
</dbReference>
<keyword evidence="7" id="KW-0067">ATP-binding</keyword>
<dbReference type="GO" id="GO:0016887">
    <property type="term" value="F:ATP hydrolysis activity"/>
    <property type="evidence" value="ECO:0007669"/>
    <property type="project" value="InterPro"/>
</dbReference>
<dbReference type="AlphaFoldDB" id="A0A7V6TZ30"/>
<dbReference type="Pfam" id="PF00005">
    <property type="entry name" value="ABC_tran"/>
    <property type="match status" value="1"/>
</dbReference>
<comment type="caution">
    <text evidence="7">The sequence shown here is derived from an EMBL/GenBank/DDBJ whole genome shotgun (WGS) entry which is preliminary data.</text>
</comment>
<keyword evidence="7" id="KW-0547">Nucleotide-binding</keyword>
<dbReference type="Gene3D" id="3.40.50.300">
    <property type="entry name" value="P-loop containing nucleotide triphosphate hydrolases"/>
    <property type="match status" value="1"/>
</dbReference>
<gene>
    <name evidence="7" type="ORF">GXX48_06680</name>
</gene>
<dbReference type="SUPFAM" id="SSF52540">
    <property type="entry name" value="P-loop containing nucleoside triphosphate hydrolases"/>
    <property type="match status" value="1"/>
</dbReference>
<protein>
    <submittedName>
        <fullName evidence="7">ABC transporter ATP-binding protein</fullName>
    </submittedName>
</protein>
<evidence type="ECO:0000256" key="4">
    <source>
        <dbReference type="ARBA" id="ARBA00022475"/>
    </source>
</evidence>
<evidence type="ECO:0000313" key="8">
    <source>
        <dbReference type="Proteomes" id="UP000551563"/>
    </source>
</evidence>
<dbReference type="InterPro" id="IPR050388">
    <property type="entry name" value="ABC_Ni/Peptide_Import"/>
</dbReference>
<evidence type="ECO:0000256" key="1">
    <source>
        <dbReference type="ARBA" id="ARBA00004370"/>
    </source>
</evidence>
<name>A0A7V6TZ30_9HYPH</name>
<comment type="similarity">
    <text evidence="2">Belongs to the ABC transporter superfamily.</text>
</comment>
<dbReference type="PANTHER" id="PTHR43297">
    <property type="entry name" value="OLIGOPEPTIDE TRANSPORT ATP-BINDING PROTEIN APPD"/>
    <property type="match status" value="1"/>
</dbReference>
<keyword evidence="5" id="KW-0472">Membrane</keyword>
<keyword evidence="4" id="KW-1003">Cell membrane</keyword>
<evidence type="ECO:0000256" key="5">
    <source>
        <dbReference type="ARBA" id="ARBA00023136"/>
    </source>
</evidence>
<evidence type="ECO:0000313" key="7">
    <source>
        <dbReference type="EMBL" id="HHV67312.1"/>
    </source>
</evidence>
<dbReference type="PANTHER" id="PTHR43297:SF2">
    <property type="entry name" value="DIPEPTIDE TRANSPORT ATP-BINDING PROTEIN DPPD"/>
    <property type="match status" value="1"/>
</dbReference>
<dbReference type="InterPro" id="IPR003439">
    <property type="entry name" value="ABC_transporter-like_ATP-bd"/>
</dbReference>
<dbReference type="GO" id="GO:0005524">
    <property type="term" value="F:ATP binding"/>
    <property type="evidence" value="ECO:0007669"/>
    <property type="project" value="UniProtKB-KW"/>
</dbReference>
<dbReference type="InterPro" id="IPR027417">
    <property type="entry name" value="P-loop_NTPase"/>
</dbReference>
<comment type="subcellular location">
    <subcellularLocation>
        <location evidence="1">Membrane</location>
    </subcellularLocation>
</comment>
<evidence type="ECO:0000259" key="6">
    <source>
        <dbReference type="Pfam" id="PF00005"/>
    </source>
</evidence>
<evidence type="ECO:0000256" key="3">
    <source>
        <dbReference type="ARBA" id="ARBA00022448"/>
    </source>
</evidence>
<evidence type="ECO:0000256" key="2">
    <source>
        <dbReference type="ARBA" id="ARBA00005417"/>
    </source>
</evidence>